<dbReference type="PROSITE" id="PS51257">
    <property type="entry name" value="PROKAR_LIPOPROTEIN"/>
    <property type="match status" value="1"/>
</dbReference>
<feature type="signal peptide" evidence="1">
    <location>
        <begin position="1"/>
        <end position="20"/>
    </location>
</feature>
<evidence type="ECO:0008006" key="4">
    <source>
        <dbReference type="Google" id="ProtNLM"/>
    </source>
</evidence>
<evidence type="ECO:0000313" key="3">
    <source>
        <dbReference type="Proteomes" id="UP000294444"/>
    </source>
</evidence>
<accession>A0A4P7CH03</accession>
<proteinExistence type="predicted"/>
<protein>
    <recommendedName>
        <fullName evidence="4">Lipoprotein</fullName>
    </recommendedName>
</protein>
<dbReference type="KEGG" id="aio:EXH44_03195"/>
<dbReference type="RefSeq" id="WP_162856244.1">
    <property type="nucleotide sequence ID" value="NZ_CP038145.1"/>
</dbReference>
<keyword evidence="1" id="KW-0732">Signal</keyword>
<evidence type="ECO:0000313" key="2">
    <source>
        <dbReference type="EMBL" id="QBQ63315.1"/>
    </source>
</evidence>
<evidence type="ECO:0000256" key="1">
    <source>
        <dbReference type="SAM" id="SignalP"/>
    </source>
</evidence>
<feature type="chain" id="PRO_5020836674" description="Lipoprotein" evidence="1">
    <location>
        <begin position="21"/>
        <end position="126"/>
    </location>
</feature>
<dbReference type="AlphaFoldDB" id="A0A4P7CH03"/>
<dbReference type="Proteomes" id="UP000294444">
    <property type="component" value="Chromosome"/>
</dbReference>
<organism evidence="2 3">
    <name type="scientific">Actinobacillus indolicus</name>
    <dbReference type="NCBI Taxonomy" id="51049"/>
    <lineage>
        <taxon>Bacteria</taxon>
        <taxon>Pseudomonadati</taxon>
        <taxon>Pseudomonadota</taxon>
        <taxon>Gammaproteobacteria</taxon>
        <taxon>Pasteurellales</taxon>
        <taxon>Pasteurellaceae</taxon>
        <taxon>Actinobacillus</taxon>
    </lineage>
</organism>
<gene>
    <name evidence="2" type="ORF">EXH44_03195</name>
</gene>
<keyword evidence="3" id="KW-1185">Reference proteome</keyword>
<reference evidence="2 3" key="1">
    <citation type="submission" date="2019-03" db="EMBL/GenBank/DDBJ databases">
        <authorList>
            <person name="Che Y."/>
            <person name="Zhou L."/>
        </authorList>
    </citation>
    <scope>NUCLEOTIDE SEQUENCE [LARGE SCALE GENOMIC DNA]</scope>
    <source>
        <strain evidence="2 3">AIFJ1607</strain>
    </source>
</reference>
<sequence length="126" mass="14333">MKLLLSVCLLCLLTGCSILKSHSCSSVIVELLEDTKLEEHEGTEIDLNNNRSKYTWYSAHLEGIIIGSTASFFDRCEYFPQGKLVNANVEFPEKLILKKGQRVELFANHYYELNGKAIIDEGYKLK</sequence>
<name>A0A4P7CH03_9PAST</name>
<dbReference type="EMBL" id="CP038145">
    <property type="protein sequence ID" value="QBQ63315.1"/>
    <property type="molecule type" value="Genomic_DNA"/>
</dbReference>